<comment type="caution">
    <text evidence="1">The sequence shown here is derived from an EMBL/GenBank/DDBJ whole genome shotgun (WGS) entry which is preliminary data.</text>
</comment>
<dbReference type="Proteomes" id="UP001293254">
    <property type="component" value="Unassembled WGS sequence"/>
</dbReference>
<gene>
    <name evidence="1" type="ORF">Salat_1641000</name>
</gene>
<proteinExistence type="predicted"/>
<evidence type="ECO:0000313" key="2">
    <source>
        <dbReference type="Proteomes" id="UP001293254"/>
    </source>
</evidence>
<keyword evidence="2" id="KW-1185">Reference proteome</keyword>
<reference evidence="1" key="2">
    <citation type="journal article" date="2024" name="Plant">
        <title>Genomic evolution and insights into agronomic trait innovations of Sesamum species.</title>
        <authorList>
            <person name="Miao H."/>
            <person name="Wang L."/>
            <person name="Qu L."/>
            <person name="Liu H."/>
            <person name="Sun Y."/>
            <person name="Le M."/>
            <person name="Wang Q."/>
            <person name="Wei S."/>
            <person name="Zheng Y."/>
            <person name="Lin W."/>
            <person name="Duan Y."/>
            <person name="Cao H."/>
            <person name="Xiong S."/>
            <person name="Wang X."/>
            <person name="Wei L."/>
            <person name="Li C."/>
            <person name="Ma Q."/>
            <person name="Ju M."/>
            <person name="Zhao R."/>
            <person name="Li G."/>
            <person name="Mu C."/>
            <person name="Tian Q."/>
            <person name="Mei H."/>
            <person name="Zhang T."/>
            <person name="Gao T."/>
            <person name="Zhang H."/>
        </authorList>
    </citation>
    <scope>NUCLEOTIDE SEQUENCE</scope>
    <source>
        <strain evidence="1">3651</strain>
    </source>
</reference>
<dbReference type="AlphaFoldDB" id="A0AAE2CJI1"/>
<name>A0AAE2CJI1_9LAMI</name>
<dbReference type="EMBL" id="JACGWO010000006">
    <property type="protein sequence ID" value="KAK4424476.1"/>
    <property type="molecule type" value="Genomic_DNA"/>
</dbReference>
<sequence>MAANYTSMAPAYSMFRNETTGYTELEKRQLFLRSYQFSRKQSAGERIRRSLFRVKKAISVRLRSARKLRKMLWFNLRNGFFLTTRRRRFFLRLNHHHSNYFCPSSSRGIPSHSSCFW</sequence>
<reference evidence="1" key="1">
    <citation type="submission" date="2020-06" db="EMBL/GenBank/DDBJ databases">
        <authorList>
            <person name="Li T."/>
            <person name="Hu X."/>
            <person name="Zhang T."/>
            <person name="Song X."/>
            <person name="Zhang H."/>
            <person name="Dai N."/>
            <person name="Sheng W."/>
            <person name="Hou X."/>
            <person name="Wei L."/>
        </authorList>
    </citation>
    <scope>NUCLEOTIDE SEQUENCE</scope>
    <source>
        <strain evidence="1">3651</strain>
        <tissue evidence="1">Leaf</tissue>
    </source>
</reference>
<protein>
    <submittedName>
        <fullName evidence="1">Uncharacterized protein</fullName>
    </submittedName>
</protein>
<evidence type="ECO:0000313" key="1">
    <source>
        <dbReference type="EMBL" id="KAK4424476.1"/>
    </source>
</evidence>
<organism evidence="1 2">
    <name type="scientific">Sesamum alatum</name>
    <dbReference type="NCBI Taxonomy" id="300844"/>
    <lineage>
        <taxon>Eukaryota</taxon>
        <taxon>Viridiplantae</taxon>
        <taxon>Streptophyta</taxon>
        <taxon>Embryophyta</taxon>
        <taxon>Tracheophyta</taxon>
        <taxon>Spermatophyta</taxon>
        <taxon>Magnoliopsida</taxon>
        <taxon>eudicotyledons</taxon>
        <taxon>Gunneridae</taxon>
        <taxon>Pentapetalae</taxon>
        <taxon>asterids</taxon>
        <taxon>lamiids</taxon>
        <taxon>Lamiales</taxon>
        <taxon>Pedaliaceae</taxon>
        <taxon>Sesamum</taxon>
    </lineage>
</organism>
<accession>A0AAE2CJI1</accession>